<comment type="caution">
    <text evidence="1">The sequence shown here is derived from an EMBL/GenBank/DDBJ whole genome shotgun (WGS) entry which is preliminary data.</text>
</comment>
<gene>
    <name evidence="1" type="ORF">LITE_LOCUS48491</name>
</gene>
<evidence type="ECO:0000313" key="2">
    <source>
        <dbReference type="Proteomes" id="UP001154282"/>
    </source>
</evidence>
<organism evidence="1 2">
    <name type="scientific">Linum tenue</name>
    <dbReference type="NCBI Taxonomy" id="586396"/>
    <lineage>
        <taxon>Eukaryota</taxon>
        <taxon>Viridiplantae</taxon>
        <taxon>Streptophyta</taxon>
        <taxon>Embryophyta</taxon>
        <taxon>Tracheophyta</taxon>
        <taxon>Spermatophyta</taxon>
        <taxon>Magnoliopsida</taxon>
        <taxon>eudicotyledons</taxon>
        <taxon>Gunneridae</taxon>
        <taxon>Pentapetalae</taxon>
        <taxon>rosids</taxon>
        <taxon>fabids</taxon>
        <taxon>Malpighiales</taxon>
        <taxon>Linaceae</taxon>
        <taxon>Linum</taxon>
    </lineage>
</organism>
<accession>A0AAV0RMT4</accession>
<protein>
    <submittedName>
        <fullName evidence="1">Uncharacterized protein</fullName>
    </submittedName>
</protein>
<evidence type="ECO:0000313" key="1">
    <source>
        <dbReference type="EMBL" id="CAI0557803.1"/>
    </source>
</evidence>
<name>A0AAV0RMT4_9ROSI</name>
<reference evidence="1" key="1">
    <citation type="submission" date="2022-08" db="EMBL/GenBank/DDBJ databases">
        <authorList>
            <person name="Gutierrez-Valencia J."/>
        </authorList>
    </citation>
    <scope>NUCLEOTIDE SEQUENCE</scope>
</reference>
<keyword evidence="2" id="KW-1185">Reference proteome</keyword>
<sequence>MTPIHHQQVSFTAIINMFGTSKEFNIRSQDQVPRPGCSTSKEYNIAADRLTICNVPPNQSGIPEGLKKKNKKELILSQAD</sequence>
<dbReference type="EMBL" id="CAMGYJ010000011">
    <property type="protein sequence ID" value="CAI0557803.1"/>
    <property type="molecule type" value="Genomic_DNA"/>
</dbReference>
<proteinExistence type="predicted"/>
<dbReference type="Proteomes" id="UP001154282">
    <property type="component" value="Unassembled WGS sequence"/>
</dbReference>
<dbReference type="AlphaFoldDB" id="A0AAV0RMT4"/>